<sequence>MTRLAFGSSGAMLLALAVALALTSSASASARNLLQCKKDGERCSLYAGPAECCSGMVCTMPLECTKKGNRGECQPECRTQTLGQLKAVTFPSAYGPTPGFEGGRKTKNAVVVMQEWWGINQAVKEIALHIAEQGYRVLIPDIYRGKVAVEVMEARGLSSDLNWTRGVEDVVAAVKYLRDTGSKKVGIIGFCQGGAMAFCGAEKAGVDAAIPFYGIPSNTTGCNPLNIARSVPLQAHFGTRDTSFPPTRIEPLVASMQEEKIKIKLHMYEGLPHAFFNAITPAGRQLMSGGNATFVFPNEALVTAAFSRMTNFLRLHVR</sequence>
<dbReference type="PANTHER" id="PTHR46623">
    <property type="entry name" value="CARBOXYMETHYLENEBUTENOLIDASE-RELATED"/>
    <property type="match status" value="1"/>
</dbReference>
<dbReference type="OrthoDB" id="17560at2759"/>
<accession>A0A836C5Z8</accession>
<comment type="caution">
    <text evidence="3">The sequence shown here is derived from an EMBL/GenBank/DDBJ whole genome shotgun (WGS) entry which is preliminary data.</text>
</comment>
<evidence type="ECO:0000256" key="1">
    <source>
        <dbReference type="SAM" id="SignalP"/>
    </source>
</evidence>
<gene>
    <name evidence="3" type="ORF">HYH03_001795</name>
</gene>
<protein>
    <recommendedName>
        <fullName evidence="2">Dienelactone hydrolase domain-containing protein</fullName>
    </recommendedName>
</protein>
<proteinExistence type="predicted"/>
<evidence type="ECO:0000259" key="2">
    <source>
        <dbReference type="Pfam" id="PF01738"/>
    </source>
</evidence>
<dbReference type="Gene3D" id="3.40.50.1820">
    <property type="entry name" value="alpha/beta hydrolase"/>
    <property type="match status" value="1"/>
</dbReference>
<dbReference type="InterPro" id="IPR002925">
    <property type="entry name" value="Dienelactn_hydro"/>
</dbReference>
<feature type="domain" description="Dienelactone hydrolase" evidence="2">
    <location>
        <begin position="107"/>
        <end position="314"/>
    </location>
</feature>
<feature type="signal peptide" evidence="1">
    <location>
        <begin position="1"/>
        <end position="30"/>
    </location>
</feature>
<dbReference type="Proteomes" id="UP000612055">
    <property type="component" value="Unassembled WGS sequence"/>
</dbReference>
<dbReference type="InterPro" id="IPR051049">
    <property type="entry name" value="Dienelactone_hydrolase-like"/>
</dbReference>
<reference evidence="3" key="1">
    <citation type="journal article" date="2020" name="bioRxiv">
        <title>Comparative genomics of Chlamydomonas.</title>
        <authorList>
            <person name="Craig R.J."/>
            <person name="Hasan A.R."/>
            <person name="Ness R.W."/>
            <person name="Keightley P.D."/>
        </authorList>
    </citation>
    <scope>NUCLEOTIDE SEQUENCE</scope>
    <source>
        <strain evidence="3">CCAP 11/70</strain>
    </source>
</reference>
<feature type="chain" id="PRO_5032995652" description="Dienelactone hydrolase domain-containing protein" evidence="1">
    <location>
        <begin position="31"/>
        <end position="318"/>
    </location>
</feature>
<keyword evidence="4" id="KW-1185">Reference proteome</keyword>
<keyword evidence="1" id="KW-0732">Signal</keyword>
<evidence type="ECO:0000313" key="4">
    <source>
        <dbReference type="Proteomes" id="UP000612055"/>
    </source>
</evidence>
<dbReference type="PANTHER" id="PTHR46623:SF6">
    <property type="entry name" value="ALPHA_BETA-HYDROLASES SUPERFAMILY PROTEIN"/>
    <property type="match status" value="1"/>
</dbReference>
<dbReference type="EMBL" id="JAEHOE010000004">
    <property type="protein sequence ID" value="KAG2500217.1"/>
    <property type="molecule type" value="Genomic_DNA"/>
</dbReference>
<dbReference type="Pfam" id="PF01738">
    <property type="entry name" value="DLH"/>
    <property type="match status" value="1"/>
</dbReference>
<dbReference type="AlphaFoldDB" id="A0A836C5Z8"/>
<name>A0A836C5Z8_9CHLO</name>
<dbReference type="InterPro" id="IPR029058">
    <property type="entry name" value="AB_hydrolase_fold"/>
</dbReference>
<dbReference type="GO" id="GO:0016787">
    <property type="term" value="F:hydrolase activity"/>
    <property type="evidence" value="ECO:0007669"/>
    <property type="project" value="InterPro"/>
</dbReference>
<evidence type="ECO:0000313" key="3">
    <source>
        <dbReference type="EMBL" id="KAG2500217.1"/>
    </source>
</evidence>
<dbReference type="SUPFAM" id="SSF53474">
    <property type="entry name" value="alpha/beta-Hydrolases"/>
    <property type="match status" value="1"/>
</dbReference>
<organism evidence="3 4">
    <name type="scientific">Edaphochlamys debaryana</name>
    <dbReference type="NCBI Taxonomy" id="47281"/>
    <lineage>
        <taxon>Eukaryota</taxon>
        <taxon>Viridiplantae</taxon>
        <taxon>Chlorophyta</taxon>
        <taxon>core chlorophytes</taxon>
        <taxon>Chlorophyceae</taxon>
        <taxon>CS clade</taxon>
        <taxon>Chlamydomonadales</taxon>
        <taxon>Chlamydomonadales incertae sedis</taxon>
        <taxon>Edaphochlamys</taxon>
    </lineage>
</organism>